<dbReference type="HOGENOM" id="CLU_666857_0_0_0"/>
<organism evidence="3 4">
    <name type="scientific">Deinococcus peraridilitoris (strain DSM 19664 / LMG 22246 / CIP 109416 / KR-200)</name>
    <dbReference type="NCBI Taxonomy" id="937777"/>
    <lineage>
        <taxon>Bacteria</taxon>
        <taxon>Thermotogati</taxon>
        <taxon>Deinococcota</taxon>
        <taxon>Deinococci</taxon>
        <taxon>Deinococcales</taxon>
        <taxon>Deinococcaceae</taxon>
        <taxon>Deinococcus</taxon>
    </lineage>
</organism>
<dbReference type="KEGG" id="dpd:Deipe_1409"/>
<evidence type="ECO:0000256" key="1">
    <source>
        <dbReference type="SAM" id="MobiDB-lite"/>
    </source>
</evidence>
<evidence type="ECO:0000313" key="3">
    <source>
        <dbReference type="EMBL" id="AFZ66951.1"/>
    </source>
</evidence>
<keyword evidence="4" id="KW-1185">Reference proteome</keyword>
<keyword evidence="2" id="KW-0732">Signal</keyword>
<feature type="chain" id="PRO_5003939029" evidence="2">
    <location>
        <begin position="21"/>
        <end position="412"/>
    </location>
</feature>
<dbReference type="InterPro" id="IPR011042">
    <property type="entry name" value="6-blade_b-propeller_TolB-like"/>
</dbReference>
<dbReference type="Gene3D" id="2.120.10.30">
    <property type="entry name" value="TolB, C-terminal domain"/>
    <property type="match status" value="1"/>
</dbReference>
<protein>
    <submittedName>
        <fullName evidence="3">Uncharacterized protein</fullName>
    </submittedName>
</protein>
<dbReference type="EMBL" id="CP003382">
    <property type="protein sequence ID" value="AFZ66951.1"/>
    <property type="molecule type" value="Genomic_DNA"/>
</dbReference>
<dbReference type="PROSITE" id="PS51257">
    <property type="entry name" value="PROKAR_LIPOPROTEIN"/>
    <property type="match status" value="1"/>
</dbReference>
<dbReference type="PATRIC" id="fig|937777.3.peg.1415"/>
<accession>K9ZZC6</accession>
<sequence length="412" mass="44881">MHFKHSFRPLIGTSLALALAACGQQPISSTSQAPQSTSPTPTSTAKPAASGDIERTLALPPTDGFGMKLRVDGQGNLYTLLTRILEEGEGNDGRYESILRKHTPQGSLEWEKTFAQISPIDFAVNRQGAVAFIGNRLEDTPCDNPLKHLYLCDYTGITHKFDTHGNVVFSVERPSGRTFDNPSFTAVAIGEAGGVYTYGHGLAQQFDDAGKAVWKTVLQGSNFHPKLTVDSQNNVYFVRSNDTETNRQMVFLTKLDAGGQIQFSRDWGLGVFSVPEALGLSSDGNVYTLWRSLQEGTTYRAFLKNYAQNGTWNFNQEVGKTTVGGFPPIQGMVVSGQSAYLYGSQVDYDSGSPTRDTPYLAKHDASGARVWTKDLRSMLRGGTIDDVTSGPDGKLYVVYGSGEEYHVAIMTP</sequence>
<name>K9ZZC6_DEIPD</name>
<dbReference type="RefSeq" id="WP_015235259.1">
    <property type="nucleotide sequence ID" value="NC_019793.1"/>
</dbReference>
<evidence type="ECO:0000256" key="2">
    <source>
        <dbReference type="SAM" id="SignalP"/>
    </source>
</evidence>
<gene>
    <name evidence="3" type="ordered locus">Deipe_1409</name>
</gene>
<dbReference type="AlphaFoldDB" id="K9ZZC6"/>
<proteinExistence type="predicted"/>
<dbReference type="Proteomes" id="UP000010467">
    <property type="component" value="Chromosome"/>
</dbReference>
<evidence type="ECO:0000313" key="4">
    <source>
        <dbReference type="Proteomes" id="UP000010467"/>
    </source>
</evidence>
<reference evidence="4" key="1">
    <citation type="submission" date="2012-03" db="EMBL/GenBank/DDBJ databases">
        <title>Complete sequence of chromosome of Deinococcus peraridilitoris DSM 19664.</title>
        <authorList>
            <person name="Lucas S."/>
            <person name="Copeland A."/>
            <person name="Lapidus A."/>
            <person name="Glavina del Rio T."/>
            <person name="Dalin E."/>
            <person name="Tice H."/>
            <person name="Bruce D."/>
            <person name="Goodwin L."/>
            <person name="Pitluck S."/>
            <person name="Peters L."/>
            <person name="Mikhailova N."/>
            <person name="Lu M."/>
            <person name="Kyrpides N."/>
            <person name="Mavromatis K."/>
            <person name="Ivanova N."/>
            <person name="Brettin T."/>
            <person name="Detter J.C."/>
            <person name="Han C."/>
            <person name="Larimer F."/>
            <person name="Land M."/>
            <person name="Hauser L."/>
            <person name="Markowitz V."/>
            <person name="Cheng J.-F."/>
            <person name="Hugenholtz P."/>
            <person name="Woyke T."/>
            <person name="Wu D."/>
            <person name="Pukall R."/>
            <person name="Steenblock K."/>
            <person name="Brambilla E."/>
            <person name="Klenk H.-P."/>
            <person name="Eisen J.A."/>
        </authorList>
    </citation>
    <scope>NUCLEOTIDE SEQUENCE [LARGE SCALE GENOMIC DNA]</scope>
    <source>
        <strain evidence="4">DSM 19664 / LMG 22246 / CIP 109416 / KR-200</strain>
    </source>
</reference>
<feature type="signal peptide" evidence="2">
    <location>
        <begin position="1"/>
        <end position="20"/>
    </location>
</feature>
<dbReference type="SUPFAM" id="SSF101898">
    <property type="entry name" value="NHL repeat"/>
    <property type="match status" value="1"/>
</dbReference>
<feature type="compositionally biased region" description="Low complexity" evidence="1">
    <location>
        <begin position="27"/>
        <end position="50"/>
    </location>
</feature>
<dbReference type="STRING" id="937777.Deipe_1409"/>
<feature type="region of interest" description="Disordered" evidence="1">
    <location>
        <begin position="27"/>
        <end position="52"/>
    </location>
</feature>